<dbReference type="InterPro" id="IPR002059">
    <property type="entry name" value="CSP_DNA-bd"/>
</dbReference>
<dbReference type="EMBL" id="JALNTZ010003824">
    <property type="protein sequence ID" value="KAJ3615903.1"/>
    <property type="molecule type" value="Genomic_DNA"/>
</dbReference>
<dbReference type="Gene3D" id="2.40.50.140">
    <property type="entry name" value="Nucleic acid-binding proteins"/>
    <property type="match status" value="1"/>
</dbReference>
<dbReference type="PROSITE" id="PS51857">
    <property type="entry name" value="CSD_2"/>
    <property type="match status" value="1"/>
</dbReference>
<name>A0AA38HIK4_9CUCU</name>
<dbReference type="GO" id="GO:0003676">
    <property type="term" value="F:nucleic acid binding"/>
    <property type="evidence" value="ECO:0007669"/>
    <property type="project" value="InterPro"/>
</dbReference>
<feature type="compositionally biased region" description="Basic and acidic residues" evidence="1">
    <location>
        <begin position="84"/>
        <end position="95"/>
    </location>
</feature>
<evidence type="ECO:0000259" key="2">
    <source>
        <dbReference type="PROSITE" id="PS51857"/>
    </source>
</evidence>
<accession>A0AA38HIK4</accession>
<dbReference type="PANTHER" id="PTHR46565">
    <property type="entry name" value="COLD SHOCK DOMAIN PROTEIN 2"/>
    <property type="match status" value="1"/>
</dbReference>
<evidence type="ECO:0000256" key="1">
    <source>
        <dbReference type="SAM" id="MobiDB-lite"/>
    </source>
</evidence>
<proteinExistence type="predicted"/>
<organism evidence="3 4">
    <name type="scientific">Zophobas morio</name>
    <dbReference type="NCBI Taxonomy" id="2755281"/>
    <lineage>
        <taxon>Eukaryota</taxon>
        <taxon>Metazoa</taxon>
        <taxon>Ecdysozoa</taxon>
        <taxon>Arthropoda</taxon>
        <taxon>Hexapoda</taxon>
        <taxon>Insecta</taxon>
        <taxon>Pterygota</taxon>
        <taxon>Neoptera</taxon>
        <taxon>Endopterygota</taxon>
        <taxon>Coleoptera</taxon>
        <taxon>Polyphaga</taxon>
        <taxon>Cucujiformia</taxon>
        <taxon>Tenebrionidae</taxon>
        <taxon>Zophobas</taxon>
    </lineage>
</organism>
<dbReference type="SMART" id="SM00357">
    <property type="entry name" value="CSP"/>
    <property type="match status" value="1"/>
</dbReference>
<dbReference type="InterPro" id="IPR019844">
    <property type="entry name" value="CSD_CS"/>
</dbReference>
<dbReference type="SUPFAM" id="SSF50249">
    <property type="entry name" value="Nucleic acid-binding proteins"/>
    <property type="match status" value="1"/>
</dbReference>
<gene>
    <name evidence="3" type="ORF">Zmor_012202</name>
</gene>
<protein>
    <recommendedName>
        <fullName evidence="2">CSD domain-containing protein</fullName>
    </recommendedName>
</protein>
<dbReference type="PRINTS" id="PR00050">
    <property type="entry name" value="COLDSHOCK"/>
</dbReference>
<dbReference type="PROSITE" id="PS00352">
    <property type="entry name" value="CSD_1"/>
    <property type="match status" value="1"/>
</dbReference>
<reference evidence="3" key="1">
    <citation type="journal article" date="2023" name="G3 (Bethesda)">
        <title>Whole genome assemblies of Zophobas morio and Tenebrio molitor.</title>
        <authorList>
            <person name="Kaur S."/>
            <person name="Stinson S.A."/>
            <person name="diCenzo G.C."/>
        </authorList>
    </citation>
    <scope>NUCLEOTIDE SEQUENCE</scope>
    <source>
        <strain evidence="3">QUZm001</strain>
    </source>
</reference>
<dbReference type="PANTHER" id="PTHR46565:SF20">
    <property type="entry name" value="COLD SHOCK DOMAIN-CONTAINING PROTEIN 4"/>
    <property type="match status" value="1"/>
</dbReference>
<feature type="domain" description="CSD" evidence="2">
    <location>
        <begin position="3"/>
        <end position="69"/>
    </location>
</feature>
<keyword evidence="4" id="KW-1185">Reference proteome</keyword>
<dbReference type="Proteomes" id="UP001168821">
    <property type="component" value="Unassembled WGS sequence"/>
</dbReference>
<feature type="region of interest" description="Disordered" evidence="1">
    <location>
        <begin position="63"/>
        <end position="114"/>
    </location>
</feature>
<dbReference type="InterPro" id="IPR011129">
    <property type="entry name" value="CSD"/>
</dbReference>
<dbReference type="CDD" id="cd04458">
    <property type="entry name" value="CSP_CDS"/>
    <property type="match status" value="1"/>
</dbReference>
<dbReference type="Pfam" id="PF00313">
    <property type="entry name" value="CSD"/>
    <property type="match status" value="1"/>
</dbReference>
<dbReference type="AlphaFoldDB" id="A0AA38HIK4"/>
<comment type="caution">
    <text evidence="3">The sequence shown here is derived from an EMBL/GenBank/DDBJ whole genome shotgun (WGS) entry which is preliminary data.</text>
</comment>
<dbReference type="InterPro" id="IPR012340">
    <property type="entry name" value="NA-bd_OB-fold"/>
</dbReference>
<sequence>MSVQCGTCKWFDVRKGFGFITPDKGGPDLFCHQTSLKSQGFRALAEGERVEFTVEIDGTGRAKAVNVTGPDGVDCQGPQRRHFPSRDNYYDDHAYKPSNGFSSPSYRSGGPSKL</sequence>
<evidence type="ECO:0000313" key="4">
    <source>
        <dbReference type="Proteomes" id="UP001168821"/>
    </source>
</evidence>
<evidence type="ECO:0000313" key="3">
    <source>
        <dbReference type="EMBL" id="KAJ3615903.1"/>
    </source>
</evidence>